<gene>
    <name evidence="9" type="ORF">BOVATA_015930</name>
</gene>
<dbReference type="InterPro" id="IPR041708">
    <property type="entry name" value="PUS1/PUS2-like"/>
</dbReference>
<evidence type="ECO:0000256" key="1">
    <source>
        <dbReference type="ARBA" id="ARBA00009375"/>
    </source>
</evidence>
<dbReference type="Gene3D" id="3.30.70.660">
    <property type="entry name" value="Pseudouridine synthase I, catalytic domain, C-terminal subdomain"/>
    <property type="match status" value="1"/>
</dbReference>
<protein>
    <submittedName>
        <fullName evidence="9">tRNA pseudouridine synthase</fullName>
    </submittedName>
</protein>
<feature type="domain" description="Pseudouridine synthase I TruA alpha/beta" evidence="8">
    <location>
        <begin position="259"/>
        <end position="364"/>
    </location>
</feature>
<sequence>MSRDKRILDGAPDDGASDPSPKRAREGTESPRETDQPSVPSSVDEVNVPRVHVPKTKYAIAFGYLGTAYHGFQIQSGPGTDHVDTVEGCMLDALFAAGAIHESHRNLMGKLQLSKASRTDKGVHAACTYIGGRFELSHLSAGEPDVSREDALVSKLNELLPGDIKCFQVLRVTRGFCARSMCSRRRYEYVLPEWLLRKRYVLDNESKRDRFSKLSEQMGAHLQSHDRISCIRVGHGPSNGYEGTTEERELDVEVLESILRAYCGSHDFRNFTPKQKGLENTTQRFIHDVKVERRTVSGSDVVSVTVTGQSFLYNQIRKMMALACEVYLGTAPECAIPFTLSKRHVVQTAIAPAEGLFLHHPYFDAYNKRCAPPQTPFIEFEDVESQVEEFKQSRLYPEIVSSFEGDVWTTWLSRLVRNPFFLENSEFRVSGEQPTGAKGTVSPVDAAAPDPESGEAA</sequence>
<evidence type="ECO:0000256" key="3">
    <source>
        <dbReference type="ARBA" id="ARBA00023235"/>
    </source>
</evidence>
<feature type="binding site" evidence="6">
    <location>
        <position position="187"/>
    </location>
    <ligand>
        <name>substrate</name>
    </ligand>
</feature>
<dbReference type="PANTHER" id="PTHR11142:SF4">
    <property type="entry name" value="PSEUDOURIDYLATE SYNTHASE 1 HOMOLOG"/>
    <property type="match status" value="1"/>
</dbReference>
<dbReference type="EMBL" id="BDSA01000002">
    <property type="protein sequence ID" value="GBE60100.1"/>
    <property type="molecule type" value="Genomic_DNA"/>
</dbReference>
<feature type="active site" description="Nucleophile" evidence="5">
    <location>
        <position position="120"/>
    </location>
</feature>
<name>A0A2H6KAT5_9APIC</name>
<dbReference type="GeneID" id="39873870"/>
<comment type="similarity">
    <text evidence="1">Belongs to the tRNA pseudouridine synthase TruA family.</text>
</comment>
<dbReference type="Gene3D" id="3.30.70.580">
    <property type="entry name" value="Pseudouridine synthase I, catalytic domain, N-terminal subdomain"/>
    <property type="match status" value="1"/>
</dbReference>
<evidence type="ECO:0000259" key="8">
    <source>
        <dbReference type="Pfam" id="PF01416"/>
    </source>
</evidence>
<evidence type="ECO:0000256" key="5">
    <source>
        <dbReference type="PIRSR" id="PIRSR641708-1"/>
    </source>
</evidence>
<dbReference type="RefSeq" id="XP_028866343.1">
    <property type="nucleotide sequence ID" value="XM_029010510.1"/>
</dbReference>
<dbReference type="InterPro" id="IPR020097">
    <property type="entry name" value="PsdUridine_synth_TruA_a/b_dom"/>
</dbReference>
<evidence type="ECO:0000256" key="4">
    <source>
        <dbReference type="ARBA" id="ARBA00036943"/>
    </source>
</evidence>
<dbReference type="Pfam" id="PF01416">
    <property type="entry name" value="PseudoU_synth_1"/>
    <property type="match status" value="1"/>
</dbReference>
<evidence type="ECO:0000256" key="2">
    <source>
        <dbReference type="ARBA" id="ARBA00022694"/>
    </source>
</evidence>
<evidence type="ECO:0000313" key="9">
    <source>
        <dbReference type="EMBL" id="GBE60100.1"/>
    </source>
</evidence>
<dbReference type="InterPro" id="IPR001406">
    <property type="entry name" value="PsdUridine_synth_TruA"/>
</dbReference>
<feature type="compositionally biased region" description="Basic and acidic residues" evidence="7">
    <location>
        <begin position="20"/>
        <end position="35"/>
    </location>
</feature>
<feature type="region of interest" description="Disordered" evidence="7">
    <location>
        <begin position="430"/>
        <end position="457"/>
    </location>
</feature>
<evidence type="ECO:0000313" key="10">
    <source>
        <dbReference type="Proteomes" id="UP000236319"/>
    </source>
</evidence>
<dbReference type="OrthoDB" id="10256309at2759"/>
<comment type="caution">
    <text evidence="9">The sequence shown here is derived from an EMBL/GenBank/DDBJ whole genome shotgun (WGS) entry which is preliminary data.</text>
</comment>
<dbReference type="SUPFAM" id="SSF55120">
    <property type="entry name" value="Pseudouridine synthase"/>
    <property type="match status" value="1"/>
</dbReference>
<dbReference type="GO" id="GO:0005634">
    <property type="term" value="C:nucleus"/>
    <property type="evidence" value="ECO:0007669"/>
    <property type="project" value="TreeGrafter"/>
</dbReference>
<dbReference type="InterPro" id="IPR020094">
    <property type="entry name" value="TruA/RsuA/RluB/E/F_N"/>
</dbReference>
<dbReference type="Proteomes" id="UP000236319">
    <property type="component" value="Unassembled WGS sequence"/>
</dbReference>
<dbReference type="AlphaFoldDB" id="A0A2H6KAT5"/>
<dbReference type="CDD" id="cd02568">
    <property type="entry name" value="PseudoU_synth_PUS1_PUS2"/>
    <property type="match status" value="1"/>
</dbReference>
<dbReference type="GO" id="GO:0031119">
    <property type="term" value="P:tRNA pseudouridine synthesis"/>
    <property type="evidence" value="ECO:0007669"/>
    <property type="project" value="InterPro"/>
</dbReference>
<dbReference type="FunFam" id="3.30.70.580:FF:000002">
    <property type="entry name" value="tRNA pseudouridine synthase"/>
    <property type="match status" value="1"/>
</dbReference>
<dbReference type="InterPro" id="IPR020095">
    <property type="entry name" value="PsdUridine_synth_TruA_C"/>
</dbReference>
<comment type="catalytic activity">
    <reaction evidence="4">
        <text>a uridine in tRNA = a pseudouridine in tRNA</text>
        <dbReference type="Rhea" id="RHEA:54572"/>
        <dbReference type="Rhea" id="RHEA-COMP:13339"/>
        <dbReference type="Rhea" id="RHEA-COMP:13934"/>
        <dbReference type="ChEBI" id="CHEBI:65314"/>
        <dbReference type="ChEBI" id="CHEBI:65315"/>
    </reaction>
</comment>
<dbReference type="InterPro" id="IPR020103">
    <property type="entry name" value="PsdUridine_synth_cat_dom_sf"/>
</dbReference>
<dbReference type="VEuPathDB" id="PiroplasmaDB:BOVATA_015930"/>
<dbReference type="GO" id="GO:0003723">
    <property type="term" value="F:RNA binding"/>
    <property type="evidence" value="ECO:0007669"/>
    <property type="project" value="InterPro"/>
</dbReference>
<dbReference type="GO" id="GO:1990481">
    <property type="term" value="P:mRNA pseudouridine synthesis"/>
    <property type="evidence" value="ECO:0007669"/>
    <property type="project" value="TreeGrafter"/>
</dbReference>
<evidence type="ECO:0000256" key="6">
    <source>
        <dbReference type="PIRSR" id="PIRSR641708-2"/>
    </source>
</evidence>
<feature type="region of interest" description="Disordered" evidence="7">
    <location>
        <begin position="1"/>
        <end position="47"/>
    </location>
</feature>
<accession>A0A2H6KAT5</accession>
<organism evidence="9 10">
    <name type="scientific">Babesia ovata</name>
    <dbReference type="NCBI Taxonomy" id="189622"/>
    <lineage>
        <taxon>Eukaryota</taxon>
        <taxon>Sar</taxon>
        <taxon>Alveolata</taxon>
        <taxon>Apicomplexa</taxon>
        <taxon>Aconoidasida</taxon>
        <taxon>Piroplasmida</taxon>
        <taxon>Babesiidae</taxon>
        <taxon>Babesia</taxon>
    </lineage>
</organism>
<keyword evidence="3" id="KW-0413">Isomerase</keyword>
<proteinExistence type="inferred from homology"/>
<dbReference type="PANTHER" id="PTHR11142">
    <property type="entry name" value="PSEUDOURIDYLATE SYNTHASE"/>
    <property type="match status" value="1"/>
</dbReference>
<reference evidence="9 10" key="1">
    <citation type="journal article" date="2017" name="BMC Genomics">
        <title>Whole-genome assembly of Babesia ovata and comparative genomics between closely related pathogens.</title>
        <authorList>
            <person name="Yamagishi J."/>
            <person name="Asada M."/>
            <person name="Hakimi H."/>
            <person name="Tanaka T.Q."/>
            <person name="Sugimoto C."/>
            <person name="Kawazu S."/>
        </authorList>
    </citation>
    <scope>NUCLEOTIDE SEQUENCE [LARGE SCALE GENOMIC DNA]</scope>
    <source>
        <strain evidence="9 10">Miyake</strain>
    </source>
</reference>
<keyword evidence="10" id="KW-1185">Reference proteome</keyword>
<keyword evidence="2" id="KW-0819">tRNA processing</keyword>
<dbReference type="GO" id="GO:0009982">
    <property type="term" value="F:pseudouridine synthase activity"/>
    <property type="evidence" value="ECO:0007669"/>
    <property type="project" value="InterPro"/>
</dbReference>
<evidence type="ECO:0000256" key="7">
    <source>
        <dbReference type="SAM" id="MobiDB-lite"/>
    </source>
</evidence>